<feature type="transmembrane region" description="Helical" evidence="5">
    <location>
        <begin position="175"/>
        <end position="196"/>
    </location>
</feature>
<evidence type="ECO:0000256" key="2">
    <source>
        <dbReference type="ARBA" id="ARBA00022989"/>
    </source>
</evidence>
<protein>
    <submittedName>
        <fullName evidence="7">MFS family permease</fullName>
    </submittedName>
</protein>
<dbReference type="InterPro" id="IPR036259">
    <property type="entry name" value="MFS_trans_sf"/>
</dbReference>
<proteinExistence type="predicted"/>
<keyword evidence="1 5" id="KW-0812">Transmembrane</keyword>
<dbReference type="InterPro" id="IPR020846">
    <property type="entry name" value="MFS_dom"/>
</dbReference>
<evidence type="ECO:0000256" key="1">
    <source>
        <dbReference type="ARBA" id="ARBA00022692"/>
    </source>
</evidence>
<keyword evidence="8" id="KW-1185">Reference proteome</keyword>
<keyword evidence="2 5" id="KW-1133">Transmembrane helix</keyword>
<feature type="transmembrane region" description="Helical" evidence="5">
    <location>
        <begin position="296"/>
        <end position="317"/>
    </location>
</feature>
<comment type="caution">
    <text evidence="7">The sequence shown here is derived from an EMBL/GenBank/DDBJ whole genome shotgun (WGS) entry which is preliminary data.</text>
</comment>
<evidence type="ECO:0000256" key="5">
    <source>
        <dbReference type="SAM" id="Phobius"/>
    </source>
</evidence>
<evidence type="ECO:0000313" key="8">
    <source>
        <dbReference type="Proteomes" id="UP001565474"/>
    </source>
</evidence>
<feature type="transmembrane region" description="Helical" evidence="5">
    <location>
        <begin position="258"/>
        <end position="284"/>
    </location>
</feature>
<keyword evidence="3 5" id="KW-0472">Membrane</keyword>
<feature type="transmembrane region" description="Helical" evidence="5">
    <location>
        <begin position="324"/>
        <end position="341"/>
    </location>
</feature>
<gene>
    <name evidence="7" type="ORF">ABH992_007699</name>
</gene>
<feature type="transmembrane region" description="Helical" evidence="5">
    <location>
        <begin position="208"/>
        <end position="227"/>
    </location>
</feature>
<dbReference type="Gene3D" id="1.20.1250.20">
    <property type="entry name" value="MFS general substrate transporter like domains"/>
    <property type="match status" value="1"/>
</dbReference>
<evidence type="ECO:0000313" key="7">
    <source>
        <dbReference type="EMBL" id="MEY9475300.1"/>
    </source>
</evidence>
<feature type="transmembrane region" description="Helical" evidence="5">
    <location>
        <begin position="140"/>
        <end position="163"/>
    </location>
</feature>
<evidence type="ECO:0000256" key="4">
    <source>
        <dbReference type="SAM" id="MobiDB-lite"/>
    </source>
</evidence>
<dbReference type="PANTHER" id="PTHR11360:SF284">
    <property type="entry name" value="EG:103B4.3 PROTEIN-RELATED"/>
    <property type="match status" value="1"/>
</dbReference>
<feature type="region of interest" description="Disordered" evidence="4">
    <location>
        <begin position="1"/>
        <end position="35"/>
    </location>
</feature>
<dbReference type="EMBL" id="JBGBZN010000002">
    <property type="protein sequence ID" value="MEY9475300.1"/>
    <property type="molecule type" value="Genomic_DNA"/>
</dbReference>
<dbReference type="InterPro" id="IPR011701">
    <property type="entry name" value="MFS"/>
</dbReference>
<dbReference type="SUPFAM" id="SSF103473">
    <property type="entry name" value="MFS general substrate transporter"/>
    <property type="match status" value="1"/>
</dbReference>
<reference evidence="7 8" key="1">
    <citation type="submission" date="2024-07" db="EMBL/GenBank/DDBJ databases">
        <title>Genomic Encyclopedia of Type Strains, Phase V (KMG-V): Genome sequencing to study the core and pangenomes of soil and plant-associated prokaryotes.</title>
        <authorList>
            <person name="Whitman W."/>
        </authorList>
    </citation>
    <scope>NUCLEOTIDE SEQUENCE [LARGE SCALE GENOMIC DNA]</scope>
    <source>
        <strain evidence="7 8">USDA 222</strain>
    </source>
</reference>
<evidence type="ECO:0000259" key="6">
    <source>
        <dbReference type="PROSITE" id="PS50850"/>
    </source>
</evidence>
<dbReference type="InterPro" id="IPR050327">
    <property type="entry name" value="Proton-linked_MCT"/>
</dbReference>
<feature type="transmembrane region" description="Helical" evidence="5">
    <location>
        <begin position="347"/>
        <end position="369"/>
    </location>
</feature>
<dbReference type="PANTHER" id="PTHR11360">
    <property type="entry name" value="MONOCARBOXYLATE TRANSPORTER"/>
    <property type="match status" value="1"/>
</dbReference>
<feature type="transmembrane region" description="Helical" evidence="5">
    <location>
        <begin position="114"/>
        <end position="134"/>
    </location>
</feature>
<feature type="compositionally biased region" description="Basic and acidic residues" evidence="4">
    <location>
        <begin position="14"/>
        <end position="35"/>
    </location>
</feature>
<dbReference type="PROSITE" id="PS50850">
    <property type="entry name" value="MFS"/>
    <property type="match status" value="1"/>
</dbReference>
<dbReference type="CDD" id="cd17355">
    <property type="entry name" value="MFS_YcxA_like"/>
    <property type="match status" value="1"/>
</dbReference>
<organism evidence="7 8">
    <name type="scientific">Bradyrhizobium yuanmingense</name>
    <dbReference type="NCBI Taxonomy" id="108015"/>
    <lineage>
        <taxon>Bacteria</taxon>
        <taxon>Pseudomonadati</taxon>
        <taxon>Pseudomonadota</taxon>
        <taxon>Alphaproteobacteria</taxon>
        <taxon>Hyphomicrobiales</taxon>
        <taxon>Nitrobacteraceae</taxon>
        <taxon>Bradyrhizobium</taxon>
    </lineage>
</organism>
<dbReference type="Proteomes" id="UP001565474">
    <property type="component" value="Unassembled WGS sequence"/>
</dbReference>
<feature type="transmembrane region" description="Helical" evidence="5">
    <location>
        <begin position="41"/>
        <end position="62"/>
    </location>
</feature>
<dbReference type="Pfam" id="PF07690">
    <property type="entry name" value="MFS_1"/>
    <property type="match status" value="1"/>
</dbReference>
<sequence>MSGRTDARSLTAMKQDRPKETKAETTAETGKERVGGARRDAVRTALVVLGLCFTLAVLGRGLSESFTVFLKPISESLGWDRAQAVSIYSLTWLVSGMTAPLVGRLFDHSGPRLVYALGLLLLGSAFLIASHAHALWQFQLSIGICVGIGVAFIGNVPNSILLGRWFGPKLPTAMAVVYSAMGGGVLALLPASQLLIDHLGWRETYQLFGFAALGLLAPLLMLPWRMFAAGSPHVAKKSDPDFVDSGWTLASAMRHHAFWALFSTFFFTAVGMYAIAAQIVAYLIDAGFPPLQAATAWGFSGIVLVFGMLGVSALDGLIGRRPSVLLSYAISILGIVLLWLLQYYPNVILLTGFVVCFGSMMGSRGPLISATAMKIFRGKRVGTIFGTISIGSGLGSAFGSWSGGLIHDATHGYDLLLAFALASVILGMIPFLVVPALRE</sequence>
<accession>A0ABV4GTK5</accession>
<feature type="transmembrane region" description="Helical" evidence="5">
    <location>
        <begin position="82"/>
        <end position="102"/>
    </location>
</feature>
<feature type="transmembrane region" description="Helical" evidence="5">
    <location>
        <begin position="381"/>
        <end position="403"/>
    </location>
</feature>
<feature type="transmembrane region" description="Helical" evidence="5">
    <location>
        <begin position="415"/>
        <end position="437"/>
    </location>
</feature>
<name>A0ABV4GTK5_9BRAD</name>
<evidence type="ECO:0000256" key="3">
    <source>
        <dbReference type="ARBA" id="ARBA00023136"/>
    </source>
</evidence>
<feature type="domain" description="Major facilitator superfamily (MFS) profile" evidence="6">
    <location>
        <begin position="45"/>
        <end position="438"/>
    </location>
</feature>